<feature type="binding site" evidence="4">
    <location>
        <begin position="304"/>
        <end position="310"/>
    </location>
    <ligand>
        <name>substrate</name>
    </ligand>
</feature>
<evidence type="ECO:0000256" key="3">
    <source>
        <dbReference type="PIRSR" id="PIRSR630564-1"/>
    </source>
</evidence>
<dbReference type="Pfam" id="PF06602">
    <property type="entry name" value="Myotub-related"/>
    <property type="match status" value="1"/>
</dbReference>
<dbReference type="Gene3D" id="3.90.190.10">
    <property type="entry name" value="Protein tyrosine phosphatase superfamily"/>
    <property type="match status" value="1"/>
</dbReference>
<dbReference type="RefSeq" id="XP_027205332.1">
    <property type="nucleotide sequence ID" value="XM_027349531.1"/>
</dbReference>
<dbReference type="Proteomes" id="UP000515146">
    <property type="component" value="Unplaced"/>
</dbReference>
<proteinExistence type="inferred from homology"/>
<dbReference type="GO" id="GO:0052629">
    <property type="term" value="F:phosphatidylinositol-3,5-bisphosphate 3-phosphatase activity"/>
    <property type="evidence" value="ECO:0007669"/>
    <property type="project" value="TreeGrafter"/>
</dbReference>
<keyword evidence="2" id="KW-0443">Lipid metabolism</keyword>
<name>A0A6P6YJB6_DERPT</name>
<dbReference type="SUPFAM" id="SSF52799">
    <property type="entry name" value="(Phosphotyrosine protein) phosphatases II"/>
    <property type="match status" value="1"/>
</dbReference>
<dbReference type="InterPro" id="IPR016130">
    <property type="entry name" value="Tyr_Pase_AS"/>
</dbReference>
<dbReference type="GO" id="GO:0004438">
    <property type="term" value="F:phosphatidylinositol-3-phosphate phosphatase activity"/>
    <property type="evidence" value="ECO:0007669"/>
    <property type="project" value="TreeGrafter"/>
</dbReference>
<dbReference type="AlphaFoldDB" id="A0A6P6YJB6"/>
<comment type="similarity">
    <text evidence="1">Belongs to the protein-tyrosine phosphatase family. Non-receptor class myotubularin subfamily.</text>
</comment>
<dbReference type="SMART" id="SM00404">
    <property type="entry name" value="PTPc_motif"/>
    <property type="match status" value="1"/>
</dbReference>
<evidence type="ECO:0000259" key="6">
    <source>
        <dbReference type="PROSITE" id="PS51339"/>
    </source>
</evidence>
<organism evidence="7 8">
    <name type="scientific">Dermatophagoides pteronyssinus</name>
    <name type="common">European house dust mite</name>
    <dbReference type="NCBI Taxonomy" id="6956"/>
    <lineage>
        <taxon>Eukaryota</taxon>
        <taxon>Metazoa</taxon>
        <taxon>Ecdysozoa</taxon>
        <taxon>Arthropoda</taxon>
        <taxon>Chelicerata</taxon>
        <taxon>Arachnida</taxon>
        <taxon>Acari</taxon>
        <taxon>Acariformes</taxon>
        <taxon>Sarcoptiformes</taxon>
        <taxon>Astigmata</taxon>
        <taxon>Psoroptidia</taxon>
        <taxon>Analgoidea</taxon>
        <taxon>Pyroglyphidae</taxon>
        <taxon>Dermatophagoidinae</taxon>
        <taxon>Dermatophagoides</taxon>
    </lineage>
</organism>
<dbReference type="GO" id="GO:0005737">
    <property type="term" value="C:cytoplasm"/>
    <property type="evidence" value="ECO:0007669"/>
    <property type="project" value="TreeGrafter"/>
</dbReference>
<dbReference type="InParanoid" id="A0A6P6YJB6"/>
<feature type="region of interest" description="Disordered" evidence="5">
    <location>
        <begin position="537"/>
        <end position="556"/>
    </location>
</feature>
<evidence type="ECO:0000256" key="4">
    <source>
        <dbReference type="PIRSR" id="PIRSR630564-2"/>
    </source>
</evidence>
<evidence type="ECO:0000256" key="5">
    <source>
        <dbReference type="SAM" id="MobiDB-lite"/>
    </source>
</evidence>
<dbReference type="GO" id="GO:0010506">
    <property type="term" value="P:regulation of autophagy"/>
    <property type="evidence" value="ECO:0007669"/>
    <property type="project" value="TreeGrafter"/>
</dbReference>
<evidence type="ECO:0000313" key="8">
    <source>
        <dbReference type="RefSeq" id="XP_027205332.1"/>
    </source>
</evidence>
<keyword evidence="7" id="KW-1185">Reference proteome</keyword>
<dbReference type="OrthoDB" id="6510903at2759"/>
<dbReference type="GO" id="GO:0016020">
    <property type="term" value="C:membrane"/>
    <property type="evidence" value="ECO:0007669"/>
    <property type="project" value="TreeGrafter"/>
</dbReference>
<dbReference type="GO" id="GO:0019903">
    <property type="term" value="F:protein phosphatase binding"/>
    <property type="evidence" value="ECO:0007669"/>
    <property type="project" value="TreeGrafter"/>
</dbReference>
<dbReference type="KEGG" id="dpte:113798941"/>
<feature type="domain" description="Myotubularin phosphatase" evidence="6">
    <location>
        <begin position="39"/>
        <end position="466"/>
    </location>
</feature>
<sequence>MANNNNNTTIVNNNQQQQIDNKFIDLFLNNQNVIEKMYRQSDRLIRQEFQRMKFDQQSWRICDLNKDFKFSYSYPEYFIVPNDITDNDLEYVANFRYSRRIPVVVWRNNHNGCVIMRSSQPVVGWFGCRCNQDERMLQTVLKICQHDTIQYRFIMDNNNLVMTKINGDIIVNNGTLKLNNGTIDDNSSNDDNDQSNNNNNKLLILDARSYTAAFANRAMGGGCECPEYYTNCDVQFMGLNNIHSIRKSFYSLRYICESSQIDQSNWYTMLDNTKWLHNLASLLKAAVVVVDAITIQERPVLVHCSDGWDRTPQVIALAELMLDPFYRTIDGFKILVEKEWLQYGHKFADRCRSSTLNIDPNERCPVFLQWVDCVHQLVKQFPREFEFNVCYLMKLVYHSYSCLFGTFTCNNVQERNSLQVYDKTISLWSYFEMNRANFINYLYLPTIEVLRPSCRVKDIIFWNEIYVPVSNNGTDVTNMAISSCNGICNSTASNATAIVSTSNRSTSDQQQYDCDHETKCQSQSKCDLNRSASYESLANSDLKQPAPPPSQPSTISDNCNNLPSLKQFDQYFNRISTTTIPPILSSSSIMTRHLSDTCLFKRSNQIMNNNVMMATPYMTNGFMIGDNHINHDMEEMVKQRQSPMMNDMSNNNIGQHDIEDCHLITNISNHFNHSSTTMTLSSNKPIYTNCNGLSSPSSKMMNNSSTSIDSLSTIFDIDGQIIGHNNNSRLQLHQLINYHKNMIKRLTNQLNFKK</sequence>
<accession>A0A6P6YJB6</accession>
<gene>
    <name evidence="8" type="primary">LOC113798941</name>
</gene>
<dbReference type="PROSITE" id="PS51339">
    <property type="entry name" value="PPASE_MYOTUBULARIN"/>
    <property type="match status" value="1"/>
</dbReference>
<reference evidence="8" key="1">
    <citation type="submission" date="2025-08" db="UniProtKB">
        <authorList>
            <consortium name="RefSeq"/>
        </authorList>
    </citation>
    <scope>IDENTIFICATION</scope>
    <source>
        <strain evidence="8">Airmid</strain>
    </source>
</reference>
<evidence type="ECO:0000313" key="7">
    <source>
        <dbReference type="Proteomes" id="UP000515146"/>
    </source>
</evidence>
<dbReference type="InterPro" id="IPR010569">
    <property type="entry name" value="Myotubularin-like_Pase_dom"/>
</dbReference>
<evidence type="ECO:0000256" key="2">
    <source>
        <dbReference type="ARBA" id="ARBA00023098"/>
    </source>
</evidence>
<feature type="binding site" evidence="4">
    <location>
        <begin position="241"/>
        <end position="242"/>
    </location>
    <ligand>
        <name>substrate</name>
    </ligand>
</feature>
<dbReference type="InterPro" id="IPR003595">
    <property type="entry name" value="Tyr_Pase_cat"/>
</dbReference>
<dbReference type="PANTHER" id="PTHR10807:SF75">
    <property type="entry name" value="PHOSPHATIDYLINOSITOL-3-PHOSPHATE PHOSPHATASE"/>
    <property type="match status" value="1"/>
</dbReference>
<dbReference type="InterPro" id="IPR029021">
    <property type="entry name" value="Prot-tyrosine_phosphatase-like"/>
</dbReference>
<dbReference type="PANTHER" id="PTHR10807">
    <property type="entry name" value="MYOTUBULARIN-RELATED"/>
    <property type="match status" value="1"/>
</dbReference>
<feature type="active site" description="Phosphocysteine intermediate" evidence="3">
    <location>
        <position position="304"/>
    </location>
</feature>
<dbReference type="PROSITE" id="PS00383">
    <property type="entry name" value="TYR_PHOSPHATASE_1"/>
    <property type="match status" value="1"/>
</dbReference>
<dbReference type="InterPro" id="IPR030564">
    <property type="entry name" value="Myotubularin"/>
</dbReference>
<dbReference type="GO" id="GO:0046856">
    <property type="term" value="P:phosphatidylinositol dephosphorylation"/>
    <property type="evidence" value="ECO:0007669"/>
    <property type="project" value="TreeGrafter"/>
</dbReference>
<protein>
    <submittedName>
        <fullName evidence="8">Myotubularin-related protein 3-like</fullName>
    </submittedName>
</protein>
<evidence type="ECO:0000256" key="1">
    <source>
        <dbReference type="ARBA" id="ARBA00007471"/>
    </source>
</evidence>